<accession>A0A437GWV0</accession>
<proteinExistence type="predicted"/>
<dbReference type="Proteomes" id="UP000283003">
    <property type="component" value="Unassembled WGS sequence"/>
</dbReference>
<comment type="caution">
    <text evidence="1">The sequence shown here is derived from an EMBL/GenBank/DDBJ whole genome shotgun (WGS) entry which is preliminary data.</text>
</comment>
<reference evidence="1 2" key="1">
    <citation type="submission" date="2018-12" db="EMBL/GenBank/DDBJ databases">
        <title>Croceicoccus ponticola sp. nov., a lipolytic bacterium isolated from seawater.</title>
        <authorList>
            <person name="Yoon J.-H."/>
        </authorList>
    </citation>
    <scope>NUCLEOTIDE SEQUENCE [LARGE SCALE GENOMIC DNA]</scope>
    <source>
        <strain evidence="1 2">GM-16</strain>
    </source>
</reference>
<dbReference type="OrthoDB" id="1115380at2"/>
<sequence length="272" mass="28134">MARTARGAIMAMDSAADLDERNRGADVAVTASYIGVLPARLAMEYAPRAVIGFDGGVGPEGVGIAGLWYYEALNVPAAAVDVMTIILGDGIDAYHNGRISFANRPARDCGVDIGMPAHEAAMLMLENDPATPGAYGVTNRTIVEDGPDGRKVIVTDSIVFGTDEDRRNVLVTAGHTGRSGARHIETVGPFGFICSDGGMGRNNSGIAGLPITNELGIAGATVDARTARLGDGMSTYRDGTISAANDLALACGVTVGMPAREAAHYLVNRKAV</sequence>
<evidence type="ECO:0000313" key="2">
    <source>
        <dbReference type="Proteomes" id="UP000283003"/>
    </source>
</evidence>
<evidence type="ECO:0000313" key="1">
    <source>
        <dbReference type="EMBL" id="RVQ66598.1"/>
    </source>
</evidence>
<gene>
    <name evidence="1" type="ORF">EKN06_09860</name>
</gene>
<name>A0A437GWV0_9SPHN</name>
<dbReference type="EMBL" id="RXOL01000004">
    <property type="protein sequence ID" value="RVQ66598.1"/>
    <property type="molecule type" value="Genomic_DNA"/>
</dbReference>
<protein>
    <submittedName>
        <fullName evidence="1">Uncharacterized protein</fullName>
    </submittedName>
</protein>
<dbReference type="AlphaFoldDB" id="A0A437GWV0"/>
<organism evidence="1 2">
    <name type="scientific">Croceicoccus ponticola</name>
    <dbReference type="NCBI Taxonomy" id="2217664"/>
    <lineage>
        <taxon>Bacteria</taxon>
        <taxon>Pseudomonadati</taxon>
        <taxon>Pseudomonadota</taxon>
        <taxon>Alphaproteobacteria</taxon>
        <taxon>Sphingomonadales</taxon>
        <taxon>Erythrobacteraceae</taxon>
        <taxon>Croceicoccus</taxon>
    </lineage>
</organism>
<keyword evidence="2" id="KW-1185">Reference proteome</keyword>